<reference evidence="2 4" key="2">
    <citation type="submission" date="2019-08" db="EMBL/GenBank/DDBJ databases">
        <title>Genome of Algoriphagus ratkowskyi IC026.</title>
        <authorList>
            <person name="Bowman J.P."/>
        </authorList>
    </citation>
    <scope>NUCLEOTIDE SEQUENCE [LARGE SCALE GENOMIC DNA]</scope>
    <source>
        <strain evidence="2 4">IC026</strain>
    </source>
</reference>
<keyword evidence="4" id="KW-1185">Reference proteome</keyword>
<gene>
    <name evidence="2" type="ORF">ESW18_13715</name>
    <name evidence="1" type="ORF">LV84_02697</name>
</gene>
<dbReference type="EMBL" id="VORV01000009">
    <property type="protein sequence ID" value="TXD76863.1"/>
    <property type="molecule type" value="Genomic_DNA"/>
</dbReference>
<dbReference type="PROSITE" id="PS51257">
    <property type="entry name" value="PROKAR_LIPOPROTEIN"/>
    <property type="match status" value="1"/>
</dbReference>
<evidence type="ECO:0000313" key="2">
    <source>
        <dbReference type="EMBL" id="TXD76863.1"/>
    </source>
</evidence>
<dbReference type="RefSeq" id="WP_086502169.1">
    <property type="nucleotide sequence ID" value="NZ_MSSV01000014.1"/>
</dbReference>
<accession>A0A2W7R1W3</accession>
<dbReference type="Proteomes" id="UP000249115">
    <property type="component" value="Unassembled WGS sequence"/>
</dbReference>
<sequence>MNLKPTALLFLLLISCGEKTMEVQLPVANVFPEFNYVLDTVFIDAGEEQIYLDMELSMSDFSVNEGLLYNLKPENGRVEIINLNTLKLDSVINFDIRGPNSVKQYFPFGLKKTLFGDTFFKEYRVIHKLNSAGRKVDSYELINRKLSGDRLPFDTEIDGLGEISTDGSYLASFYGNFKVGGSVLGIAKVNLLNKSMKLIPVDFWDQLKEYTVTVDYDIGRRNSSPELKYLLLNGPDIILSTSASNELWYYDAESDSVFHKSFHSGITADQKSGKYRKDITDQRLYMYWVKRKNDEVVFGPLVKDYQAQRFYRYSRELDSSDPQKPTYVYVLTIFDEKLDQIHEQKLQNSIPIMGKYFEGKAFVHKGSIYSFLKLSNQLAFLRLKPSFGNE</sequence>
<dbReference type="AlphaFoldDB" id="A0A2W7R1W3"/>
<dbReference type="Pfam" id="PF13970">
    <property type="entry name" value="DUF4221"/>
    <property type="match status" value="1"/>
</dbReference>
<organism evidence="1 3">
    <name type="scientific">Algoriphagus ratkowskyi</name>
    <dbReference type="NCBI Taxonomy" id="57028"/>
    <lineage>
        <taxon>Bacteria</taxon>
        <taxon>Pseudomonadati</taxon>
        <taxon>Bacteroidota</taxon>
        <taxon>Cytophagia</taxon>
        <taxon>Cytophagales</taxon>
        <taxon>Cyclobacteriaceae</taxon>
        <taxon>Algoriphagus</taxon>
    </lineage>
</organism>
<evidence type="ECO:0000313" key="1">
    <source>
        <dbReference type="EMBL" id="PZX54544.1"/>
    </source>
</evidence>
<evidence type="ECO:0000313" key="3">
    <source>
        <dbReference type="Proteomes" id="UP000249115"/>
    </source>
</evidence>
<dbReference type="InterPro" id="IPR025316">
    <property type="entry name" value="DUF4221"/>
</dbReference>
<reference evidence="1 3" key="1">
    <citation type="submission" date="2018-06" db="EMBL/GenBank/DDBJ databases">
        <title>Genomic Encyclopedia of Archaeal and Bacterial Type Strains, Phase II (KMG-II): from individual species to whole genera.</title>
        <authorList>
            <person name="Goeker M."/>
        </authorList>
    </citation>
    <scope>NUCLEOTIDE SEQUENCE [LARGE SCALE GENOMIC DNA]</scope>
    <source>
        <strain evidence="1 3">DSM 22686</strain>
    </source>
</reference>
<dbReference type="OrthoDB" id="833511at2"/>
<evidence type="ECO:0000313" key="4">
    <source>
        <dbReference type="Proteomes" id="UP000321927"/>
    </source>
</evidence>
<dbReference type="EMBL" id="QKZU01000010">
    <property type="protein sequence ID" value="PZX54544.1"/>
    <property type="molecule type" value="Genomic_DNA"/>
</dbReference>
<name>A0A2W7R1W3_9BACT</name>
<comment type="caution">
    <text evidence="1">The sequence shown here is derived from an EMBL/GenBank/DDBJ whole genome shotgun (WGS) entry which is preliminary data.</text>
</comment>
<proteinExistence type="predicted"/>
<protein>
    <submittedName>
        <fullName evidence="2">DUF4221 domain-containing protein</fullName>
    </submittedName>
    <submittedName>
        <fullName evidence="1">Uncharacterized protein DUF4221</fullName>
    </submittedName>
</protein>
<dbReference type="Proteomes" id="UP000321927">
    <property type="component" value="Unassembled WGS sequence"/>
</dbReference>